<feature type="region of interest" description="Disordered" evidence="2">
    <location>
        <begin position="26"/>
        <end position="46"/>
    </location>
</feature>
<dbReference type="PANTHER" id="PTHR35936:SF17">
    <property type="entry name" value="ARGININE-BINDING EXTRACELLULAR PROTEIN ARTP"/>
    <property type="match status" value="1"/>
</dbReference>
<evidence type="ECO:0000256" key="2">
    <source>
        <dbReference type="SAM" id="MobiDB-lite"/>
    </source>
</evidence>
<sequence length="271" mass="28901">MKKIVSLACVLALSVSVMAGCSSKSEETKAAETTADTTAETGAESTAAGDSGKLIMATEAGFAPYEYTEDGETVIGVDVDIANEIAKAMGKELVIQNMTFDGALLAVQQGVVDFAAAGISVTPDRQEEMDFTIEYATSKQVVVVKKDAGKIESVEDVTEGTIVGVQMGTTGDFYCTDDLGCEVKQFGKYAEAALELKNDKLDCIVMDSLPAEQLVAANDDLEILDGELFTDKYAIAVKKGNTELLDQMNEVLQQLIDEGKIDEFTINHTTK</sequence>
<dbReference type="PROSITE" id="PS51257">
    <property type="entry name" value="PROKAR_LIPOPROTEIN"/>
    <property type="match status" value="1"/>
</dbReference>
<accession>A0A4R2LEW7</accession>
<proteinExistence type="predicted"/>
<dbReference type="Pfam" id="PF00497">
    <property type="entry name" value="SBP_bac_3"/>
    <property type="match status" value="1"/>
</dbReference>
<evidence type="ECO:0000313" key="5">
    <source>
        <dbReference type="EMBL" id="TCO85514.1"/>
    </source>
</evidence>
<keyword evidence="6" id="KW-1185">Reference proteome</keyword>
<evidence type="ECO:0000256" key="3">
    <source>
        <dbReference type="SAM" id="SignalP"/>
    </source>
</evidence>
<dbReference type="Proteomes" id="UP000295711">
    <property type="component" value="Unassembled WGS sequence"/>
</dbReference>
<comment type="caution">
    <text evidence="5">The sequence shown here is derived from an EMBL/GenBank/DDBJ whole genome shotgun (WGS) entry which is preliminary data.</text>
</comment>
<dbReference type="Gene3D" id="3.40.190.10">
    <property type="entry name" value="Periplasmic binding protein-like II"/>
    <property type="match status" value="2"/>
</dbReference>
<gene>
    <name evidence="5" type="ORF">EV212_103236</name>
</gene>
<feature type="domain" description="Solute-binding protein family 3/N-terminal" evidence="4">
    <location>
        <begin position="53"/>
        <end position="267"/>
    </location>
</feature>
<evidence type="ECO:0000259" key="4">
    <source>
        <dbReference type="SMART" id="SM00062"/>
    </source>
</evidence>
<evidence type="ECO:0000313" key="6">
    <source>
        <dbReference type="Proteomes" id="UP000295711"/>
    </source>
</evidence>
<name>A0A4R2LEW7_9FIRM</name>
<feature type="signal peptide" evidence="3">
    <location>
        <begin position="1"/>
        <end position="19"/>
    </location>
</feature>
<organism evidence="5 6">
    <name type="scientific">Frisingicoccus caecimuris</name>
    <dbReference type="NCBI Taxonomy" id="1796636"/>
    <lineage>
        <taxon>Bacteria</taxon>
        <taxon>Bacillati</taxon>
        <taxon>Bacillota</taxon>
        <taxon>Clostridia</taxon>
        <taxon>Lachnospirales</taxon>
        <taxon>Lachnospiraceae</taxon>
        <taxon>Frisingicoccus</taxon>
    </lineage>
</organism>
<protein>
    <submittedName>
        <fullName evidence="5">Amino acid ABC transporter substrate-binding protein (PAAT family)</fullName>
    </submittedName>
</protein>
<dbReference type="AlphaFoldDB" id="A0A4R2LEW7"/>
<dbReference type="EMBL" id="SLXA01000003">
    <property type="protein sequence ID" value="TCO85514.1"/>
    <property type="molecule type" value="Genomic_DNA"/>
</dbReference>
<reference evidence="5 6" key="1">
    <citation type="submission" date="2019-03" db="EMBL/GenBank/DDBJ databases">
        <title>Genomic Encyclopedia of Type Strains, Phase IV (KMG-IV): sequencing the most valuable type-strain genomes for metagenomic binning, comparative biology and taxonomic classification.</title>
        <authorList>
            <person name="Goeker M."/>
        </authorList>
    </citation>
    <scope>NUCLEOTIDE SEQUENCE [LARGE SCALE GENOMIC DNA]</scope>
    <source>
        <strain evidence="5 6">DSM 28559</strain>
    </source>
</reference>
<dbReference type="SUPFAM" id="SSF53850">
    <property type="entry name" value="Periplasmic binding protein-like II"/>
    <property type="match status" value="1"/>
</dbReference>
<feature type="chain" id="PRO_5039390843" evidence="3">
    <location>
        <begin position="20"/>
        <end position="271"/>
    </location>
</feature>
<dbReference type="RefSeq" id="WP_207669067.1">
    <property type="nucleotide sequence ID" value="NZ_JANKAQ010000003.1"/>
</dbReference>
<dbReference type="InterPro" id="IPR001638">
    <property type="entry name" value="Solute-binding_3/MltF_N"/>
</dbReference>
<evidence type="ECO:0000256" key="1">
    <source>
        <dbReference type="ARBA" id="ARBA00022729"/>
    </source>
</evidence>
<feature type="compositionally biased region" description="Low complexity" evidence="2">
    <location>
        <begin position="31"/>
        <end position="46"/>
    </location>
</feature>
<keyword evidence="1 3" id="KW-0732">Signal</keyword>
<dbReference type="PANTHER" id="PTHR35936">
    <property type="entry name" value="MEMBRANE-BOUND LYTIC MUREIN TRANSGLYCOSYLASE F"/>
    <property type="match status" value="1"/>
</dbReference>
<dbReference type="SMART" id="SM00062">
    <property type="entry name" value="PBPb"/>
    <property type="match status" value="1"/>
</dbReference>